<name>A0A1F7GFG4_9BACT</name>
<keyword evidence="1" id="KW-0812">Transmembrane</keyword>
<evidence type="ECO:0000313" key="2">
    <source>
        <dbReference type="EMBL" id="OGK17678.1"/>
    </source>
</evidence>
<dbReference type="EMBL" id="MFZH01000039">
    <property type="protein sequence ID" value="OGK17678.1"/>
    <property type="molecule type" value="Genomic_DNA"/>
</dbReference>
<organism evidence="2 3">
    <name type="scientific">Candidatus Roizmanbacteria bacterium RIFCSPHIGHO2_01_FULL_39_24</name>
    <dbReference type="NCBI Taxonomy" id="1802032"/>
    <lineage>
        <taxon>Bacteria</taxon>
        <taxon>Candidatus Roizmaniibacteriota</taxon>
    </lineage>
</organism>
<evidence type="ECO:0000313" key="3">
    <source>
        <dbReference type="Proteomes" id="UP000176850"/>
    </source>
</evidence>
<keyword evidence="1" id="KW-1133">Transmembrane helix</keyword>
<accession>A0A1F7GFG4</accession>
<gene>
    <name evidence="2" type="ORF">A2799_04515</name>
</gene>
<comment type="caution">
    <text evidence="2">The sequence shown here is derived from an EMBL/GenBank/DDBJ whole genome shotgun (WGS) entry which is preliminary data.</text>
</comment>
<dbReference type="Pfam" id="PF09527">
    <property type="entry name" value="ATPase_gene1"/>
    <property type="match status" value="1"/>
</dbReference>
<keyword evidence="1" id="KW-0472">Membrane</keyword>
<proteinExistence type="predicted"/>
<reference evidence="2 3" key="1">
    <citation type="journal article" date="2016" name="Nat. Commun.">
        <title>Thousands of microbial genomes shed light on interconnected biogeochemical processes in an aquifer system.</title>
        <authorList>
            <person name="Anantharaman K."/>
            <person name="Brown C.T."/>
            <person name="Hug L.A."/>
            <person name="Sharon I."/>
            <person name="Castelle C.J."/>
            <person name="Probst A.J."/>
            <person name="Thomas B.C."/>
            <person name="Singh A."/>
            <person name="Wilkins M.J."/>
            <person name="Karaoz U."/>
            <person name="Brodie E.L."/>
            <person name="Williams K.H."/>
            <person name="Hubbard S.S."/>
            <person name="Banfield J.F."/>
        </authorList>
    </citation>
    <scope>NUCLEOTIDE SEQUENCE [LARGE SCALE GENOMIC DNA]</scope>
</reference>
<feature type="transmembrane region" description="Helical" evidence="1">
    <location>
        <begin position="16"/>
        <end position="35"/>
    </location>
</feature>
<sequence length="67" mass="7605">MIDKKTNLLLAKSLNIGYYLLTPLLVGVFLGLFLDNTFKTKGVFVIILIILGTVSTFYNLYKLTKEF</sequence>
<dbReference type="InterPro" id="IPR032820">
    <property type="entry name" value="ATPase_put"/>
</dbReference>
<evidence type="ECO:0000256" key="1">
    <source>
        <dbReference type="SAM" id="Phobius"/>
    </source>
</evidence>
<protein>
    <recommendedName>
        <fullName evidence="4">F0F1 ATP synthase subunit</fullName>
    </recommendedName>
</protein>
<dbReference type="Proteomes" id="UP000176850">
    <property type="component" value="Unassembled WGS sequence"/>
</dbReference>
<feature type="transmembrane region" description="Helical" evidence="1">
    <location>
        <begin position="42"/>
        <end position="61"/>
    </location>
</feature>
<dbReference type="AlphaFoldDB" id="A0A1F7GFG4"/>
<evidence type="ECO:0008006" key="4">
    <source>
        <dbReference type="Google" id="ProtNLM"/>
    </source>
</evidence>